<sequence>MVYKKLSEALNLNEEYFFQTPLTEEDQNTALIACQRTISMNYIPPPLNDSASSSVNNLDTTLHKIQTMLAQVIRPIDYELHRKIQDNQGIITTEYPDISFANTMWVLLFDIAASVTQSRIDNLHNRMELLRRVKRIFDTEKNLLTGQDAFDALLAKKKTETRKSSTEVTPAAGKEISYEGSIGAAEKAHHRGNDAIAEESISLQYEIMDFDDNNNEARKPEPGILERQTEVMERSLFFARDTRIGYLYVFQRSGLGDSSGFSILLKTVDPLGSGDAHQSQVFEDSILSIVAKVHDGPSSSDLLGQ</sequence>
<evidence type="ECO:0000313" key="1">
    <source>
        <dbReference type="EMBL" id="OLY81930.1"/>
    </source>
</evidence>
<evidence type="ECO:0000313" key="2">
    <source>
        <dbReference type="Proteomes" id="UP000187455"/>
    </source>
</evidence>
<protein>
    <submittedName>
        <fullName evidence="1">Uncharacterized protein</fullName>
    </submittedName>
</protein>
<reference evidence="1 2" key="1">
    <citation type="journal article" date="2016" name="Mol. Biol. Evol.">
        <title>Genome-Wide Survey of Gut Fungi (Harpellales) Reveals the First Horizontally Transferred Ubiquitin Gene from a Mosquito Host.</title>
        <authorList>
            <person name="Wang Y."/>
            <person name="White M.M."/>
            <person name="Kvist S."/>
            <person name="Moncalvo J.M."/>
        </authorList>
    </citation>
    <scope>NUCLEOTIDE SEQUENCE [LARGE SCALE GENOMIC DNA]</scope>
    <source>
        <strain evidence="1 2">ALG-7-W6</strain>
    </source>
</reference>
<dbReference type="EMBL" id="LSSL01002072">
    <property type="protein sequence ID" value="OLY81930.1"/>
    <property type="molecule type" value="Genomic_DNA"/>
</dbReference>
<keyword evidence="2" id="KW-1185">Reference proteome</keyword>
<comment type="caution">
    <text evidence="1">The sequence shown here is derived from an EMBL/GenBank/DDBJ whole genome shotgun (WGS) entry which is preliminary data.</text>
</comment>
<organism evidence="1 2">
    <name type="scientific">Smittium mucronatum</name>
    <dbReference type="NCBI Taxonomy" id="133383"/>
    <lineage>
        <taxon>Eukaryota</taxon>
        <taxon>Fungi</taxon>
        <taxon>Fungi incertae sedis</taxon>
        <taxon>Zoopagomycota</taxon>
        <taxon>Kickxellomycotina</taxon>
        <taxon>Harpellomycetes</taxon>
        <taxon>Harpellales</taxon>
        <taxon>Legeriomycetaceae</taxon>
        <taxon>Smittium</taxon>
    </lineage>
</organism>
<gene>
    <name evidence="1" type="ORF">AYI68_g3960</name>
</gene>
<dbReference type="OrthoDB" id="5545891at2759"/>
<proteinExistence type="predicted"/>
<dbReference type="AlphaFoldDB" id="A0A1R0GYG5"/>
<accession>A0A1R0GYG5</accession>
<name>A0A1R0GYG5_9FUNG</name>
<dbReference type="Proteomes" id="UP000187455">
    <property type="component" value="Unassembled WGS sequence"/>
</dbReference>